<dbReference type="Gene3D" id="3.90.1420.10">
    <property type="entry name" value="Rubisco LSMT, substrate-binding domain"/>
    <property type="match status" value="1"/>
</dbReference>
<reference evidence="5" key="1">
    <citation type="submission" date="2021-02" db="EMBL/GenBank/DDBJ databases">
        <title>First Annotated Genome of the Yellow-green Alga Tribonema minus.</title>
        <authorList>
            <person name="Mahan K.M."/>
        </authorList>
    </citation>
    <scope>NUCLEOTIDE SEQUENCE</scope>
    <source>
        <strain evidence="5">UTEX B ZZ1240</strain>
    </source>
</reference>
<dbReference type="CDD" id="cd10527">
    <property type="entry name" value="SET_LSMT"/>
    <property type="match status" value="1"/>
</dbReference>
<dbReference type="SUPFAM" id="SSF82199">
    <property type="entry name" value="SET domain"/>
    <property type="match status" value="1"/>
</dbReference>
<dbReference type="GO" id="GO:0016279">
    <property type="term" value="F:protein-lysine N-methyltransferase activity"/>
    <property type="evidence" value="ECO:0007669"/>
    <property type="project" value="TreeGrafter"/>
</dbReference>
<sequence>MGKTETDTGRAMSAALQSGESAEFAQGIVYTAIYILTDRADPDSRFSPYYATLPADQANMPSTWGPDKLAWLAGSYAQVDTLHQQSRLRRTYDWVLRVHPPFARLATFEEFTWAYATVRSRAYSVAVKGAQGGAQEAMVPFADMFNHRLPCSVATGWSREGGVFSLRARARIAAGEELCVSYGQRQKRDFLLSFGFTMEDNFQKGRCIELVGLTPGVSAQPGDCEDDTELEFTVDAADVEVERKLRLLRAMPTTWHPSGPFWSIEPGACGAADSEAASFNLKGQQCSALPPQAHGSVRVAMNGRRERALGDALTLLRAACASAAELSQLESAGWGALRGRLSAALNSRNEACALRRLARLAEAYLGAFPTTLAEDLELLGSGTLAPYSDRRNALVVVMTDKRVLHDVRDLVRGALLCLPDSAADRRDSEQCYSIESEAQRRWDVVAAARPEVRELLQSYCAGVAAAVAYREECRQLLQSYCTGLAAAVAYREECRQSHGGALTVGSGAAAEEASFECNP</sequence>
<evidence type="ECO:0000259" key="4">
    <source>
        <dbReference type="Pfam" id="PF09273"/>
    </source>
</evidence>
<evidence type="ECO:0000313" key="6">
    <source>
        <dbReference type="Proteomes" id="UP000664859"/>
    </source>
</evidence>
<dbReference type="PANTHER" id="PTHR13271">
    <property type="entry name" value="UNCHARACTERIZED PUTATIVE METHYLTRANSFERASE"/>
    <property type="match status" value="1"/>
</dbReference>
<dbReference type="Pfam" id="PF09273">
    <property type="entry name" value="Rubis-subs-bind"/>
    <property type="match status" value="1"/>
</dbReference>
<keyword evidence="2" id="KW-0808">Transferase</keyword>
<dbReference type="InterPro" id="IPR046341">
    <property type="entry name" value="SET_dom_sf"/>
</dbReference>
<dbReference type="Gene3D" id="3.90.1410.10">
    <property type="entry name" value="set domain protein methyltransferase, domain 1"/>
    <property type="match status" value="1"/>
</dbReference>
<proteinExistence type="predicted"/>
<keyword evidence="1" id="KW-0489">Methyltransferase</keyword>
<evidence type="ECO:0000256" key="2">
    <source>
        <dbReference type="ARBA" id="ARBA00022679"/>
    </source>
</evidence>
<feature type="domain" description="Rubisco LSMT substrate-binding" evidence="4">
    <location>
        <begin position="305"/>
        <end position="404"/>
    </location>
</feature>
<dbReference type="InterPro" id="IPR036464">
    <property type="entry name" value="Rubisco_LSMT_subst-bd_sf"/>
</dbReference>
<dbReference type="AlphaFoldDB" id="A0A835YG90"/>
<keyword evidence="3" id="KW-0949">S-adenosyl-L-methionine</keyword>
<dbReference type="PANTHER" id="PTHR13271:SF137">
    <property type="entry name" value="SET DOMAIN-CONTAINING PROTEIN"/>
    <property type="match status" value="1"/>
</dbReference>
<dbReference type="EMBL" id="JAFCMP010000556">
    <property type="protein sequence ID" value="KAG5174976.1"/>
    <property type="molecule type" value="Genomic_DNA"/>
</dbReference>
<comment type="caution">
    <text evidence="5">The sequence shown here is derived from an EMBL/GenBank/DDBJ whole genome shotgun (WGS) entry which is preliminary data.</text>
</comment>
<evidence type="ECO:0000256" key="3">
    <source>
        <dbReference type="ARBA" id="ARBA00022691"/>
    </source>
</evidence>
<gene>
    <name evidence="5" type="ORF">JKP88DRAFT_339699</name>
</gene>
<dbReference type="Proteomes" id="UP000664859">
    <property type="component" value="Unassembled WGS sequence"/>
</dbReference>
<dbReference type="InterPro" id="IPR050600">
    <property type="entry name" value="SETD3_SETD6_MTase"/>
</dbReference>
<evidence type="ECO:0000256" key="1">
    <source>
        <dbReference type="ARBA" id="ARBA00022603"/>
    </source>
</evidence>
<dbReference type="InterPro" id="IPR015353">
    <property type="entry name" value="Rubisco_LSMT_subst-bd"/>
</dbReference>
<name>A0A835YG90_9STRA</name>
<dbReference type="OrthoDB" id="341421at2759"/>
<evidence type="ECO:0000313" key="5">
    <source>
        <dbReference type="EMBL" id="KAG5174976.1"/>
    </source>
</evidence>
<accession>A0A835YG90</accession>
<dbReference type="SUPFAM" id="SSF81822">
    <property type="entry name" value="RuBisCo LSMT C-terminal, substrate-binding domain"/>
    <property type="match status" value="1"/>
</dbReference>
<organism evidence="5 6">
    <name type="scientific">Tribonema minus</name>
    <dbReference type="NCBI Taxonomy" id="303371"/>
    <lineage>
        <taxon>Eukaryota</taxon>
        <taxon>Sar</taxon>
        <taxon>Stramenopiles</taxon>
        <taxon>Ochrophyta</taxon>
        <taxon>PX clade</taxon>
        <taxon>Xanthophyceae</taxon>
        <taxon>Tribonematales</taxon>
        <taxon>Tribonemataceae</taxon>
        <taxon>Tribonema</taxon>
    </lineage>
</organism>
<keyword evidence="6" id="KW-1185">Reference proteome</keyword>
<protein>
    <recommendedName>
        <fullName evidence="4">Rubisco LSMT substrate-binding domain-containing protein</fullName>
    </recommendedName>
</protein>
<dbReference type="GO" id="GO:0032259">
    <property type="term" value="P:methylation"/>
    <property type="evidence" value="ECO:0007669"/>
    <property type="project" value="UniProtKB-KW"/>
</dbReference>